<dbReference type="PROSITE" id="PS51379">
    <property type="entry name" value="4FE4S_FER_2"/>
    <property type="match status" value="2"/>
</dbReference>
<reference evidence="9 10" key="1">
    <citation type="submission" date="2023-10" db="EMBL/GenBank/DDBJ databases">
        <title>The complete genome sequence of Methanoculleus receptaculi DSM 18860.</title>
        <authorList>
            <person name="Lai S.-J."/>
            <person name="You Y.-T."/>
            <person name="Chen S.-C."/>
        </authorList>
    </citation>
    <scope>NUCLEOTIDE SEQUENCE [LARGE SCALE GENOMIC DNA]</scope>
    <source>
        <strain evidence="9 10">DSM 18860</strain>
    </source>
</reference>
<dbReference type="RefSeq" id="WP_318620712.1">
    <property type="nucleotide sequence ID" value="NZ_CP137642.1"/>
</dbReference>
<feature type="transmembrane region" description="Helical" evidence="7">
    <location>
        <begin position="36"/>
        <end position="58"/>
    </location>
</feature>
<dbReference type="KEGG" id="mrc:R6Y96_07750"/>
<feature type="transmembrane region" description="Helical" evidence="7">
    <location>
        <begin position="70"/>
        <end position="97"/>
    </location>
</feature>
<dbReference type="SUPFAM" id="SSF54862">
    <property type="entry name" value="4Fe-4S ferredoxins"/>
    <property type="match status" value="1"/>
</dbReference>
<keyword evidence="1" id="KW-0813">Transport</keyword>
<dbReference type="Proteomes" id="UP001305652">
    <property type="component" value="Chromosome"/>
</dbReference>
<keyword evidence="10" id="KW-1185">Reference proteome</keyword>
<keyword evidence="7" id="KW-0472">Membrane</keyword>
<accession>A0AAX4FTC5</accession>
<evidence type="ECO:0000256" key="3">
    <source>
        <dbReference type="ARBA" id="ARBA00022723"/>
    </source>
</evidence>
<feature type="transmembrane region" description="Helical" evidence="7">
    <location>
        <begin position="153"/>
        <end position="172"/>
    </location>
</feature>
<name>A0AAX4FTC5_9EURY</name>
<evidence type="ECO:0000256" key="7">
    <source>
        <dbReference type="SAM" id="Phobius"/>
    </source>
</evidence>
<gene>
    <name evidence="9" type="ORF">R6Y96_07750</name>
</gene>
<feature type="transmembrane region" description="Helical" evidence="7">
    <location>
        <begin position="6"/>
        <end position="27"/>
    </location>
</feature>
<evidence type="ECO:0000256" key="1">
    <source>
        <dbReference type="ARBA" id="ARBA00022448"/>
    </source>
</evidence>
<proteinExistence type="predicted"/>
<keyword evidence="5" id="KW-0408">Iron</keyword>
<dbReference type="Gene3D" id="3.30.70.20">
    <property type="match status" value="1"/>
</dbReference>
<keyword evidence="4" id="KW-0249">Electron transport</keyword>
<feature type="transmembrane region" description="Helical" evidence="7">
    <location>
        <begin position="118"/>
        <end position="141"/>
    </location>
</feature>
<evidence type="ECO:0000256" key="4">
    <source>
        <dbReference type="ARBA" id="ARBA00022982"/>
    </source>
</evidence>
<sequence length="252" mass="27435">MPSGSIPMITGVVYAYLAFAVLALLWYSRRFTRRRALVFLAASALLGFLVFAPVFPFMVQEVVLGNLPVLIGLVVFIVLVFLAGRIICGQVCAVGAVQELVYLIPVKKHRRTANRRQVAIRAGVFIVILVAGAGFSVNLLARLGLRAFFNLRVASVPFVIFLAILLVSVFFYRPFCRYICPYGALLAPVSSRAVYRLRRTDACINCGKCERACPTGAADPDARLGECYLCGRCTEACPVEGALVYARGGGKD</sequence>
<protein>
    <submittedName>
        <fullName evidence="9">4Fe-4S binding protein</fullName>
    </submittedName>
</protein>
<evidence type="ECO:0000256" key="2">
    <source>
        <dbReference type="ARBA" id="ARBA00022485"/>
    </source>
</evidence>
<feature type="domain" description="4Fe-4S ferredoxin-type" evidence="8">
    <location>
        <begin position="226"/>
        <end position="248"/>
    </location>
</feature>
<organism evidence="9 10">
    <name type="scientific">Methanoculleus receptaculi</name>
    <dbReference type="NCBI Taxonomy" id="394967"/>
    <lineage>
        <taxon>Archaea</taxon>
        <taxon>Methanobacteriati</taxon>
        <taxon>Methanobacteriota</taxon>
        <taxon>Stenosarchaea group</taxon>
        <taxon>Methanomicrobia</taxon>
        <taxon>Methanomicrobiales</taxon>
        <taxon>Methanomicrobiaceae</taxon>
        <taxon>Methanoculleus</taxon>
    </lineage>
</organism>
<keyword evidence="2" id="KW-0004">4Fe-4S</keyword>
<dbReference type="EMBL" id="CP137642">
    <property type="protein sequence ID" value="WOX57191.1"/>
    <property type="molecule type" value="Genomic_DNA"/>
</dbReference>
<dbReference type="AlphaFoldDB" id="A0AAX4FTC5"/>
<evidence type="ECO:0000259" key="8">
    <source>
        <dbReference type="PROSITE" id="PS51379"/>
    </source>
</evidence>
<dbReference type="Pfam" id="PF12801">
    <property type="entry name" value="Fer4_5"/>
    <property type="match status" value="2"/>
</dbReference>
<evidence type="ECO:0000313" key="9">
    <source>
        <dbReference type="EMBL" id="WOX57191.1"/>
    </source>
</evidence>
<dbReference type="GO" id="GO:0016491">
    <property type="term" value="F:oxidoreductase activity"/>
    <property type="evidence" value="ECO:0007669"/>
    <property type="project" value="UniProtKB-ARBA"/>
</dbReference>
<feature type="domain" description="4Fe-4S ferredoxin-type" evidence="8">
    <location>
        <begin position="193"/>
        <end position="223"/>
    </location>
</feature>
<dbReference type="Pfam" id="PF12798">
    <property type="entry name" value="Fer4_3"/>
    <property type="match status" value="1"/>
</dbReference>
<keyword evidence="7" id="KW-1133">Transmembrane helix</keyword>
<dbReference type="GeneID" id="85733041"/>
<evidence type="ECO:0000256" key="6">
    <source>
        <dbReference type="ARBA" id="ARBA00023014"/>
    </source>
</evidence>
<keyword evidence="7" id="KW-0812">Transmembrane</keyword>
<dbReference type="PANTHER" id="PTHR30176">
    <property type="entry name" value="FERREDOXIN-TYPE PROTEIN NAPH"/>
    <property type="match status" value="1"/>
</dbReference>
<dbReference type="PROSITE" id="PS00198">
    <property type="entry name" value="4FE4S_FER_1"/>
    <property type="match status" value="2"/>
</dbReference>
<dbReference type="GO" id="GO:0005886">
    <property type="term" value="C:plasma membrane"/>
    <property type="evidence" value="ECO:0007669"/>
    <property type="project" value="TreeGrafter"/>
</dbReference>
<keyword evidence="6" id="KW-0411">Iron-sulfur</keyword>
<dbReference type="Pfam" id="PF00037">
    <property type="entry name" value="Fer4"/>
    <property type="match status" value="1"/>
</dbReference>
<dbReference type="InterPro" id="IPR051684">
    <property type="entry name" value="Electron_Trans/Redox"/>
</dbReference>
<dbReference type="GO" id="GO:0046872">
    <property type="term" value="F:metal ion binding"/>
    <property type="evidence" value="ECO:0007669"/>
    <property type="project" value="UniProtKB-KW"/>
</dbReference>
<dbReference type="InterPro" id="IPR017896">
    <property type="entry name" value="4Fe4S_Fe-S-bd"/>
</dbReference>
<dbReference type="PANTHER" id="PTHR30176:SF3">
    <property type="entry name" value="FERREDOXIN-TYPE PROTEIN NAPH"/>
    <property type="match status" value="1"/>
</dbReference>
<evidence type="ECO:0000256" key="5">
    <source>
        <dbReference type="ARBA" id="ARBA00023004"/>
    </source>
</evidence>
<dbReference type="GO" id="GO:0051539">
    <property type="term" value="F:4 iron, 4 sulfur cluster binding"/>
    <property type="evidence" value="ECO:0007669"/>
    <property type="project" value="UniProtKB-KW"/>
</dbReference>
<keyword evidence="3" id="KW-0479">Metal-binding</keyword>
<evidence type="ECO:0000313" key="10">
    <source>
        <dbReference type="Proteomes" id="UP001305652"/>
    </source>
</evidence>
<dbReference type="InterPro" id="IPR017900">
    <property type="entry name" value="4Fe4S_Fe_S_CS"/>
</dbReference>